<feature type="domain" description="HTH rpiR-type" evidence="4">
    <location>
        <begin position="3"/>
        <end position="79"/>
    </location>
</feature>
<dbReference type="PANTHER" id="PTHR30514:SF1">
    <property type="entry name" value="HTH-TYPE TRANSCRIPTIONAL REGULATOR HEXR-RELATED"/>
    <property type="match status" value="1"/>
</dbReference>
<comment type="caution">
    <text evidence="6">The sequence shown here is derived from an EMBL/GenBank/DDBJ whole genome shotgun (WGS) entry which is preliminary data.</text>
</comment>
<evidence type="ECO:0000256" key="3">
    <source>
        <dbReference type="ARBA" id="ARBA00023163"/>
    </source>
</evidence>
<dbReference type="InterPro" id="IPR000281">
    <property type="entry name" value="HTH_RpiR"/>
</dbReference>
<dbReference type="PROSITE" id="PS51071">
    <property type="entry name" value="HTH_RPIR"/>
    <property type="match status" value="1"/>
</dbReference>
<dbReference type="SUPFAM" id="SSF46689">
    <property type="entry name" value="Homeodomain-like"/>
    <property type="match status" value="1"/>
</dbReference>
<evidence type="ECO:0000313" key="6">
    <source>
        <dbReference type="EMBL" id="KAA9089142.1"/>
    </source>
</evidence>
<name>A0A5J5IWD7_9MICO</name>
<dbReference type="InterPro" id="IPR035472">
    <property type="entry name" value="RpiR-like_SIS"/>
</dbReference>
<evidence type="ECO:0000256" key="1">
    <source>
        <dbReference type="ARBA" id="ARBA00023015"/>
    </source>
</evidence>
<evidence type="ECO:0000313" key="7">
    <source>
        <dbReference type="Proteomes" id="UP000327039"/>
    </source>
</evidence>
<keyword evidence="2" id="KW-0238">DNA-binding</keyword>
<dbReference type="GO" id="GO:0003677">
    <property type="term" value="F:DNA binding"/>
    <property type="evidence" value="ECO:0007669"/>
    <property type="project" value="UniProtKB-KW"/>
</dbReference>
<evidence type="ECO:0000256" key="2">
    <source>
        <dbReference type="ARBA" id="ARBA00023125"/>
    </source>
</evidence>
<dbReference type="CDD" id="cd05013">
    <property type="entry name" value="SIS_RpiR"/>
    <property type="match status" value="1"/>
</dbReference>
<keyword evidence="7" id="KW-1185">Reference proteome</keyword>
<dbReference type="InterPro" id="IPR036388">
    <property type="entry name" value="WH-like_DNA-bd_sf"/>
</dbReference>
<keyword evidence="3" id="KW-0804">Transcription</keyword>
<dbReference type="InterPro" id="IPR001347">
    <property type="entry name" value="SIS_dom"/>
</dbReference>
<dbReference type="Pfam" id="PF01380">
    <property type="entry name" value="SIS"/>
    <property type="match status" value="1"/>
</dbReference>
<dbReference type="PANTHER" id="PTHR30514">
    <property type="entry name" value="GLUCOKINASE"/>
    <property type="match status" value="1"/>
</dbReference>
<dbReference type="Pfam" id="PF01418">
    <property type="entry name" value="HTH_6"/>
    <property type="match status" value="1"/>
</dbReference>
<feature type="domain" description="SIS" evidence="5">
    <location>
        <begin position="129"/>
        <end position="269"/>
    </location>
</feature>
<evidence type="ECO:0000259" key="5">
    <source>
        <dbReference type="PROSITE" id="PS51464"/>
    </source>
</evidence>
<proteinExistence type="predicted"/>
<dbReference type="Gene3D" id="3.40.50.10490">
    <property type="entry name" value="Glucose-6-phosphate isomerase like protein, domain 1"/>
    <property type="match status" value="1"/>
</dbReference>
<dbReference type="Proteomes" id="UP000327039">
    <property type="component" value="Unassembled WGS sequence"/>
</dbReference>
<dbReference type="Gene3D" id="1.10.10.10">
    <property type="entry name" value="Winged helix-like DNA-binding domain superfamily/Winged helix DNA-binding domain"/>
    <property type="match status" value="1"/>
</dbReference>
<dbReference type="RefSeq" id="WP_150417762.1">
    <property type="nucleotide sequence ID" value="NZ_VYRZ01000001.1"/>
</dbReference>
<dbReference type="GO" id="GO:1901135">
    <property type="term" value="P:carbohydrate derivative metabolic process"/>
    <property type="evidence" value="ECO:0007669"/>
    <property type="project" value="InterPro"/>
</dbReference>
<dbReference type="EMBL" id="VYRZ01000001">
    <property type="protein sequence ID" value="KAA9089142.1"/>
    <property type="molecule type" value="Genomic_DNA"/>
</dbReference>
<protein>
    <submittedName>
        <fullName evidence="6">MurR/RpiR family transcriptional regulator</fullName>
    </submittedName>
</protein>
<dbReference type="GO" id="GO:0003700">
    <property type="term" value="F:DNA-binding transcription factor activity"/>
    <property type="evidence" value="ECO:0007669"/>
    <property type="project" value="InterPro"/>
</dbReference>
<dbReference type="GO" id="GO:0097367">
    <property type="term" value="F:carbohydrate derivative binding"/>
    <property type="evidence" value="ECO:0007669"/>
    <property type="project" value="InterPro"/>
</dbReference>
<dbReference type="PROSITE" id="PS51464">
    <property type="entry name" value="SIS"/>
    <property type="match status" value="1"/>
</dbReference>
<sequence>MKGDVLEAIRAIVPRLRPAEVQVAQAVLADPPFAVTATVSTLAERASVSQASVVRFAKSLGFAGYPSFRVELAQEVSRRALELERSNIAEGELNPSDSPAEMVAKVAFHEARTIEQTGRMLDLDALERIAHAIAAGDRVVTFGVGASGLAAADLAQKLQRIGIMCLSSHDTHVQLVHAALADERTTAIAFSFSGGTIDVLRALEIAGGAGAFTVAITNDTDSPLAAAASATLRTPAREATLRAAALASRMAQLAVADFVFIRVAQLRYPDLDAALSATRAAVTPQHLAP</sequence>
<dbReference type="InterPro" id="IPR047640">
    <property type="entry name" value="RpiR-like"/>
</dbReference>
<dbReference type="InterPro" id="IPR009057">
    <property type="entry name" value="Homeodomain-like_sf"/>
</dbReference>
<gene>
    <name evidence="6" type="ORF">F6B42_01170</name>
</gene>
<organism evidence="6 7">
    <name type="scientific">Microbacterium radiodurans</name>
    <dbReference type="NCBI Taxonomy" id="661398"/>
    <lineage>
        <taxon>Bacteria</taxon>
        <taxon>Bacillati</taxon>
        <taxon>Actinomycetota</taxon>
        <taxon>Actinomycetes</taxon>
        <taxon>Micrococcales</taxon>
        <taxon>Microbacteriaceae</taxon>
        <taxon>Microbacterium</taxon>
    </lineage>
</organism>
<evidence type="ECO:0000259" key="4">
    <source>
        <dbReference type="PROSITE" id="PS51071"/>
    </source>
</evidence>
<dbReference type="AlphaFoldDB" id="A0A5J5IWD7"/>
<dbReference type="OrthoDB" id="370421at2"/>
<dbReference type="SUPFAM" id="SSF53697">
    <property type="entry name" value="SIS domain"/>
    <property type="match status" value="1"/>
</dbReference>
<accession>A0A5J5IWD7</accession>
<reference evidence="7" key="1">
    <citation type="submission" date="2019-09" db="EMBL/GenBank/DDBJ databases">
        <title>Mumia zhuanghuii sp. nov. isolated from the intestinal contents of plateau pika (Ochotona curzoniae) in the Qinghai-Tibet plateau of China.</title>
        <authorList>
            <person name="Tian Z."/>
        </authorList>
    </citation>
    <scope>NUCLEOTIDE SEQUENCE [LARGE SCALE GENOMIC DNA]</scope>
    <source>
        <strain evidence="7">DSM 25564</strain>
    </source>
</reference>
<keyword evidence="1" id="KW-0805">Transcription regulation</keyword>
<dbReference type="InterPro" id="IPR046348">
    <property type="entry name" value="SIS_dom_sf"/>
</dbReference>